<feature type="non-terminal residue" evidence="2">
    <location>
        <position position="1"/>
    </location>
</feature>
<proteinExistence type="predicted"/>
<feature type="compositionally biased region" description="Basic and acidic residues" evidence="1">
    <location>
        <begin position="9"/>
        <end position="19"/>
    </location>
</feature>
<sequence length="430" mass="48201">ADSLAEASSRGDKESHLAKDEEEGTDAEEEEEEEEEESGAAQMWAHADEEEEEEEEEEEQHHEGVHGNEKEEDEKEEDEKEESSKNSEDMITEAASKFGALFGISADEEDEEDEDFNGMEMMEDGMGGHNGEEEDEEEDDLGENSFDFVEEPEYFNPSFCPPLGTWELHCTAYLIPDDIASLSIVSHSSSGKLFPQHREIEGEADEACATEEHDITEPEEPPVLPALPLSASSIIPRKSIVRAVVSCAKYSFVMPCIEQSLESVHSTSSSNKTVAVKQEEEEDVKQEGGEKERCIGHIDKGIDSIVSYVPRLFKSIRASVSFSMDQYIALLIAKMVQGAKVTLEDLVSRRSDSDSSRVSQYTSDDKKRERDEREMEEGTIDPSRAMEKQVERDMLKRLTGGDDLEEKVEDENCPFVSIERCDISPGNIRK</sequence>
<accession>A0ABQ5KM99</accession>
<organism evidence="2 3">
    <name type="scientific">Aduncisulcus paluster</name>
    <dbReference type="NCBI Taxonomy" id="2918883"/>
    <lineage>
        <taxon>Eukaryota</taxon>
        <taxon>Metamonada</taxon>
        <taxon>Carpediemonas-like organisms</taxon>
        <taxon>Aduncisulcus</taxon>
    </lineage>
</organism>
<evidence type="ECO:0000256" key="1">
    <source>
        <dbReference type="SAM" id="MobiDB-lite"/>
    </source>
</evidence>
<evidence type="ECO:0000313" key="3">
    <source>
        <dbReference type="Proteomes" id="UP001057375"/>
    </source>
</evidence>
<feature type="compositionally biased region" description="Basic and acidic residues" evidence="1">
    <location>
        <begin position="363"/>
        <end position="373"/>
    </location>
</feature>
<name>A0ABQ5KM99_9EUKA</name>
<gene>
    <name evidence="2" type="ORF">ADUPG1_007060</name>
</gene>
<feature type="compositionally biased region" description="Acidic residues" evidence="1">
    <location>
        <begin position="20"/>
        <end position="38"/>
    </location>
</feature>
<feature type="region of interest" description="Disordered" evidence="1">
    <location>
        <begin position="1"/>
        <end position="102"/>
    </location>
</feature>
<protein>
    <submittedName>
        <fullName evidence="2">Uncharacterized protein</fullName>
    </submittedName>
</protein>
<dbReference type="EMBL" id="BQXS01010121">
    <property type="protein sequence ID" value="GKT33036.1"/>
    <property type="molecule type" value="Genomic_DNA"/>
</dbReference>
<reference evidence="2" key="1">
    <citation type="submission" date="2022-03" db="EMBL/GenBank/DDBJ databases">
        <title>Draft genome sequence of Aduncisulcus paluster, a free-living microaerophilic Fornicata.</title>
        <authorList>
            <person name="Yuyama I."/>
            <person name="Kume K."/>
            <person name="Tamura T."/>
            <person name="Inagaki Y."/>
            <person name="Hashimoto T."/>
        </authorList>
    </citation>
    <scope>NUCLEOTIDE SEQUENCE</scope>
    <source>
        <strain evidence="2">NY0171</strain>
    </source>
</reference>
<keyword evidence="3" id="KW-1185">Reference proteome</keyword>
<feature type="compositionally biased region" description="Basic and acidic residues" evidence="1">
    <location>
        <begin position="59"/>
        <end position="69"/>
    </location>
</feature>
<feature type="compositionally biased region" description="Acidic residues" evidence="1">
    <location>
        <begin position="48"/>
        <end position="58"/>
    </location>
</feature>
<evidence type="ECO:0000313" key="2">
    <source>
        <dbReference type="EMBL" id="GKT33036.1"/>
    </source>
</evidence>
<dbReference type="Proteomes" id="UP001057375">
    <property type="component" value="Unassembled WGS sequence"/>
</dbReference>
<feature type="region of interest" description="Disordered" evidence="1">
    <location>
        <begin position="348"/>
        <end position="389"/>
    </location>
</feature>
<feature type="compositionally biased region" description="Acidic residues" evidence="1">
    <location>
        <begin position="70"/>
        <end position="81"/>
    </location>
</feature>
<comment type="caution">
    <text evidence="2">The sequence shown here is derived from an EMBL/GenBank/DDBJ whole genome shotgun (WGS) entry which is preliminary data.</text>
</comment>